<reference evidence="4" key="1">
    <citation type="journal article" date="2013" name="Science">
        <title>The Amborella genome and the evolution of flowering plants.</title>
        <authorList>
            <consortium name="Amborella Genome Project"/>
        </authorList>
    </citation>
    <scope>NUCLEOTIDE SEQUENCE [LARGE SCALE GENOMIC DNA]</scope>
</reference>
<organism evidence="3 4">
    <name type="scientific">Amborella trichopoda</name>
    <dbReference type="NCBI Taxonomy" id="13333"/>
    <lineage>
        <taxon>Eukaryota</taxon>
        <taxon>Viridiplantae</taxon>
        <taxon>Streptophyta</taxon>
        <taxon>Embryophyta</taxon>
        <taxon>Tracheophyta</taxon>
        <taxon>Spermatophyta</taxon>
        <taxon>Magnoliopsida</taxon>
        <taxon>Amborellales</taxon>
        <taxon>Amborellaceae</taxon>
        <taxon>Amborella</taxon>
    </lineage>
</organism>
<keyword evidence="4" id="KW-1185">Reference proteome</keyword>
<dbReference type="AlphaFoldDB" id="U5CUG8"/>
<dbReference type="CDD" id="cd03784">
    <property type="entry name" value="GT1_Gtf-like"/>
    <property type="match status" value="1"/>
</dbReference>
<dbReference type="EMBL" id="KI396354">
    <property type="protein sequence ID" value="ERM97430.1"/>
    <property type="molecule type" value="Genomic_DNA"/>
</dbReference>
<dbReference type="PANTHER" id="PTHR11926:SF1553">
    <property type="entry name" value="GLYCOSYLTRANSFERASE"/>
    <property type="match status" value="1"/>
</dbReference>
<dbReference type="GO" id="GO:0080043">
    <property type="term" value="F:quercetin 3-O-glucosyltransferase activity"/>
    <property type="evidence" value="ECO:0000318"/>
    <property type="project" value="GO_Central"/>
</dbReference>
<dbReference type="InterPro" id="IPR002213">
    <property type="entry name" value="UDP_glucos_trans"/>
</dbReference>
<proteinExistence type="inferred from homology"/>
<dbReference type="Gene3D" id="3.40.50.2000">
    <property type="entry name" value="Glycogen Phosphorylase B"/>
    <property type="match status" value="2"/>
</dbReference>
<evidence type="ECO:0000313" key="4">
    <source>
        <dbReference type="Proteomes" id="UP000017836"/>
    </source>
</evidence>
<evidence type="ECO:0000256" key="2">
    <source>
        <dbReference type="ARBA" id="ARBA00022679"/>
    </source>
</evidence>
<dbReference type="HOGENOM" id="CLU_001724_0_1_1"/>
<dbReference type="Pfam" id="PF00201">
    <property type="entry name" value="UDPGT"/>
    <property type="match status" value="1"/>
</dbReference>
<sequence>MEEEKGKSAHVLVLLSLCRGHINPMLHFADRLAINGLRATLVVPIQNRGDIGKADPRAVAAACLEYISDGYDDGLPSNFDVEIYRTTFQCVGSKKLLELIARLTVEGPRPVCLIYDSFLSWALELAHAHGLLGATFITQPLAVCLMYCYYGCGLQINPDMCVFLPRMPPLGLRDLPSFIAQPESNPLILEMMLGQFKNMGKADFVLVNSFDKLEEEARKEMVEPWSLKMIWPEHESHPADCLRWLDERPDSSVVYVSFGSLATLPAEQMEEIANALLSSNRPFLWVVKAPYAHQKGGNSLPEGFVEATSEQGLVVPWCPQLHVLAHRGVGCFVTHCGWNSTLEGLSQGVPMVTVPQRRYHPTNAKFVSDVWITGARLEVGNKGFVLKGELERCIREVMEGERGAHIRANAQRWRDQAREAVAEGGPSDNNVKEFVTKVPFLLLDREK</sequence>
<dbReference type="eggNOG" id="KOG1192">
    <property type="taxonomic scope" value="Eukaryota"/>
</dbReference>
<keyword evidence="2" id="KW-0808">Transferase</keyword>
<gene>
    <name evidence="3" type="ORF">AMTR_s02925p00003630</name>
</gene>
<evidence type="ECO:0000256" key="1">
    <source>
        <dbReference type="ARBA" id="ARBA00009995"/>
    </source>
</evidence>
<dbReference type="Proteomes" id="UP000017836">
    <property type="component" value="Unassembled WGS sequence"/>
</dbReference>
<comment type="similarity">
    <text evidence="1">Belongs to the UDP-glycosyltransferase family.</text>
</comment>
<dbReference type="PANTHER" id="PTHR11926">
    <property type="entry name" value="GLUCOSYL/GLUCURONOSYL TRANSFERASES"/>
    <property type="match status" value="1"/>
</dbReference>
<evidence type="ECO:0000313" key="3">
    <source>
        <dbReference type="EMBL" id="ERM97430.1"/>
    </source>
</evidence>
<name>U5CUG8_AMBTC</name>
<dbReference type="Gramene" id="ERM97430">
    <property type="protein sequence ID" value="ERM97430"/>
    <property type="gene ID" value="AMTR_s02925p00003630"/>
</dbReference>
<dbReference type="FunFam" id="3.40.50.2000:FF:000019">
    <property type="entry name" value="Glycosyltransferase"/>
    <property type="match status" value="1"/>
</dbReference>
<dbReference type="GO" id="GO:0080044">
    <property type="term" value="F:quercetin 7-O-glucosyltransferase activity"/>
    <property type="evidence" value="ECO:0000318"/>
    <property type="project" value="GO_Central"/>
</dbReference>
<evidence type="ECO:0008006" key="5">
    <source>
        <dbReference type="Google" id="ProtNLM"/>
    </source>
</evidence>
<dbReference type="GO" id="GO:0005737">
    <property type="term" value="C:cytoplasm"/>
    <property type="evidence" value="ECO:0000318"/>
    <property type="project" value="GO_Central"/>
</dbReference>
<protein>
    <recommendedName>
        <fullName evidence="5">Glycosyltransferase</fullName>
    </recommendedName>
</protein>
<accession>U5CUG8</accession>
<dbReference type="SUPFAM" id="SSF53756">
    <property type="entry name" value="UDP-Glycosyltransferase/glycogen phosphorylase"/>
    <property type="match status" value="1"/>
</dbReference>